<evidence type="ECO:0000313" key="8">
    <source>
        <dbReference type="Proteomes" id="UP000050816"/>
    </source>
</evidence>
<evidence type="ECO:0000256" key="3">
    <source>
        <dbReference type="ARBA" id="ARBA00022643"/>
    </source>
</evidence>
<organism evidence="7 8">
    <name type="scientific">Limosilactobacillus ingluviei DSM 15946</name>
    <dbReference type="NCBI Taxonomy" id="1423760"/>
    <lineage>
        <taxon>Bacteria</taxon>
        <taxon>Bacillati</taxon>
        <taxon>Bacillota</taxon>
        <taxon>Bacilli</taxon>
        <taxon>Lactobacillales</taxon>
        <taxon>Lactobacillaceae</taxon>
        <taxon>Limosilactobacillus</taxon>
    </lineage>
</organism>
<dbReference type="AlphaFoldDB" id="A0A0R1UCA9"/>
<comment type="similarity">
    <text evidence="1 5">Belongs to the flavin oxidoreductase frp family.</text>
</comment>
<dbReference type="CDD" id="cd02146">
    <property type="entry name" value="NfsA-like"/>
    <property type="match status" value="1"/>
</dbReference>
<evidence type="ECO:0000256" key="1">
    <source>
        <dbReference type="ARBA" id="ARBA00008366"/>
    </source>
</evidence>
<feature type="domain" description="Nitroreductase" evidence="6">
    <location>
        <begin position="21"/>
        <end position="175"/>
    </location>
</feature>
<dbReference type="InterPro" id="IPR016446">
    <property type="entry name" value="Flavin_OxRdtase_Frp"/>
</dbReference>
<dbReference type="Pfam" id="PF00881">
    <property type="entry name" value="Nitroreductase"/>
    <property type="match status" value="1"/>
</dbReference>
<evidence type="ECO:0000256" key="2">
    <source>
        <dbReference type="ARBA" id="ARBA00022630"/>
    </source>
</evidence>
<dbReference type="GO" id="GO:0016491">
    <property type="term" value="F:oxidoreductase activity"/>
    <property type="evidence" value="ECO:0007669"/>
    <property type="project" value="UniProtKB-UniRule"/>
</dbReference>
<evidence type="ECO:0000256" key="5">
    <source>
        <dbReference type="PIRNR" id="PIRNR005426"/>
    </source>
</evidence>
<dbReference type="PANTHER" id="PTHR43425">
    <property type="entry name" value="OXYGEN-INSENSITIVE NADPH NITROREDUCTASE"/>
    <property type="match status" value="1"/>
</dbReference>
<evidence type="ECO:0000259" key="6">
    <source>
        <dbReference type="Pfam" id="PF00881"/>
    </source>
</evidence>
<dbReference type="InterPro" id="IPR029479">
    <property type="entry name" value="Nitroreductase"/>
</dbReference>
<comment type="caution">
    <text evidence="7">The sequence shown here is derived from an EMBL/GenBank/DDBJ whole genome shotgun (WGS) entry which is preliminary data.</text>
</comment>
<dbReference type="PIRSF" id="PIRSF005426">
    <property type="entry name" value="Frp"/>
    <property type="match status" value="1"/>
</dbReference>
<gene>
    <name evidence="7" type="ORF">FC43_GL000380</name>
</gene>
<dbReference type="Proteomes" id="UP000050816">
    <property type="component" value="Unassembled WGS sequence"/>
</dbReference>
<sequence length="267" mass="30123">MLVTKSKWERQMIDTHTTEVIANHRSIRAFKAQTLAKEQLTILYKMASQTSTSMFMQQLSILHVTDPAKRAAVRAVSGQRYVGANGDLFIFIVDLYRNQQIRQQLGYDDGRLHTTDIFFQALEDTVLAVQNFVTAAESLGLGAVILGSINDDPEALLAALDLPKMTLPLLGVQVGVPDQVPQLKPRLPLEQVAFENDYPQDFEVASLKDYDQVVQTYYDLRDTSRRIDSFTKQITGAKLNTKRIDRDKLAQVIQRQGLALDWQPKKG</sequence>
<keyword evidence="4 5" id="KW-0560">Oxidoreductase</keyword>
<evidence type="ECO:0000256" key="4">
    <source>
        <dbReference type="ARBA" id="ARBA00023002"/>
    </source>
</evidence>
<dbReference type="InterPro" id="IPR000415">
    <property type="entry name" value="Nitroreductase-like"/>
</dbReference>
<proteinExistence type="inferred from homology"/>
<dbReference type="PATRIC" id="fig|1423760.3.peg.399"/>
<keyword evidence="2 5" id="KW-0285">Flavoprotein</keyword>
<accession>A0A0R1UCA9</accession>
<protein>
    <submittedName>
        <fullName evidence="7">Nitroreductase</fullName>
    </submittedName>
</protein>
<keyword evidence="3 5" id="KW-0288">FMN</keyword>
<evidence type="ECO:0000313" key="7">
    <source>
        <dbReference type="EMBL" id="KRL88437.1"/>
    </source>
</evidence>
<dbReference type="EMBL" id="AZFK01000077">
    <property type="protein sequence ID" value="KRL88437.1"/>
    <property type="molecule type" value="Genomic_DNA"/>
</dbReference>
<keyword evidence="5" id="KW-0521">NADP</keyword>
<dbReference type="SUPFAM" id="SSF55469">
    <property type="entry name" value="FMN-dependent nitroreductase-like"/>
    <property type="match status" value="1"/>
</dbReference>
<name>A0A0R1UCA9_9LACO</name>
<dbReference type="Gene3D" id="3.40.109.10">
    <property type="entry name" value="NADH Oxidase"/>
    <property type="match status" value="1"/>
</dbReference>
<reference evidence="7 8" key="1">
    <citation type="journal article" date="2015" name="Genome Announc.">
        <title>Expanding the biotechnology potential of lactobacilli through comparative genomics of 213 strains and associated genera.</title>
        <authorList>
            <person name="Sun Z."/>
            <person name="Harris H.M."/>
            <person name="McCann A."/>
            <person name="Guo C."/>
            <person name="Argimon S."/>
            <person name="Zhang W."/>
            <person name="Yang X."/>
            <person name="Jeffery I.B."/>
            <person name="Cooney J.C."/>
            <person name="Kagawa T.F."/>
            <person name="Liu W."/>
            <person name="Song Y."/>
            <person name="Salvetti E."/>
            <person name="Wrobel A."/>
            <person name="Rasinkangas P."/>
            <person name="Parkhill J."/>
            <person name="Rea M.C."/>
            <person name="O'Sullivan O."/>
            <person name="Ritari J."/>
            <person name="Douillard F.P."/>
            <person name="Paul Ross R."/>
            <person name="Yang R."/>
            <person name="Briner A.E."/>
            <person name="Felis G.E."/>
            <person name="de Vos W.M."/>
            <person name="Barrangou R."/>
            <person name="Klaenhammer T.R."/>
            <person name="Caufield P.W."/>
            <person name="Cui Y."/>
            <person name="Zhang H."/>
            <person name="O'Toole P.W."/>
        </authorList>
    </citation>
    <scope>NUCLEOTIDE SEQUENCE [LARGE SCALE GENOMIC DNA]</scope>
    <source>
        <strain evidence="7 8">DSM 15946</strain>
    </source>
</reference>
<dbReference type="PANTHER" id="PTHR43425:SF2">
    <property type="entry name" value="OXYGEN-INSENSITIVE NADPH NITROREDUCTASE"/>
    <property type="match status" value="1"/>
</dbReference>